<feature type="domain" description="MULE transposase" evidence="1">
    <location>
        <begin position="12"/>
        <end position="104"/>
    </location>
</feature>
<dbReference type="HOGENOM" id="CLU_1742978_0_0_1"/>
<accession>W1PDF9</accession>
<evidence type="ECO:0000313" key="3">
    <source>
        <dbReference type="Proteomes" id="UP000017836"/>
    </source>
</evidence>
<evidence type="ECO:0000259" key="1">
    <source>
        <dbReference type="Pfam" id="PF10551"/>
    </source>
</evidence>
<dbReference type="AlphaFoldDB" id="W1PDF9"/>
<dbReference type="Pfam" id="PF10551">
    <property type="entry name" value="MULE"/>
    <property type="match status" value="1"/>
</dbReference>
<dbReference type="InterPro" id="IPR018289">
    <property type="entry name" value="MULE_transposase_dom"/>
</dbReference>
<proteinExistence type="predicted"/>
<sequence length="150" mass="17525">MYGFLYNCRPLIALDGMFLKGTYKGILLAAICVDANGGMLPIAIAVVDIEDTDSWVWFLTCLWEQLNERPNLRFTIISDRQKGLKNAIQRVFLDCFQGYCIHHMGESFKRRWKNHVLLPLFWDAVRALRPKDFQVRCQKIEKLMLRRISG</sequence>
<keyword evidence="3" id="KW-1185">Reference proteome</keyword>
<organism evidence="2 3">
    <name type="scientific">Amborella trichopoda</name>
    <dbReference type="NCBI Taxonomy" id="13333"/>
    <lineage>
        <taxon>Eukaryota</taxon>
        <taxon>Viridiplantae</taxon>
        <taxon>Streptophyta</taxon>
        <taxon>Embryophyta</taxon>
        <taxon>Tracheophyta</taxon>
        <taxon>Spermatophyta</taxon>
        <taxon>Magnoliopsida</taxon>
        <taxon>Amborellales</taxon>
        <taxon>Amborellaceae</taxon>
        <taxon>Amborella</taxon>
    </lineage>
</organism>
<dbReference type="PANTHER" id="PTHR31973">
    <property type="entry name" value="POLYPROTEIN, PUTATIVE-RELATED"/>
    <property type="match status" value="1"/>
</dbReference>
<dbReference type="Proteomes" id="UP000017836">
    <property type="component" value="Unassembled WGS sequence"/>
</dbReference>
<reference evidence="3" key="1">
    <citation type="journal article" date="2013" name="Science">
        <title>The Amborella genome and the evolution of flowering plants.</title>
        <authorList>
            <consortium name="Amborella Genome Project"/>
        </authorList>
    </citation>
    <scope>NUCLEOTIDE SEQUENCE [LARGE SCALE GENOMIC DNA]</scope>
</reference>
<dbReference type="eggNOG" id="ENOG502QV8R">
    <property type="taxonomic scope" value="Eukaryota"/>
</dbReference>
<dbReference type="PANTHER" id="PTHR31973:SF188">
    <property type="entry name" value="POLYPROTEIN, PUTATIVE-RELATED"/>
    <property type="match status" value="1"/>
</dbReference>
<evidence type="ECO:0000313" key="2">
    <source>
        <dbReference type="EMBL" id="ERN05724.1"/>
    </source>
</evidence>
<dbReference type="Gramene" id="ERN05724">
    <property type="protein sequence ID" value="ERN05724"/>
    <property type="gene ID" value="AMTR_s00006p00243540"/>
</dbReference>
<dbReference type="EMBL" id="KI393980">
    <property type="protein sequence ID" value="ERN05724.1"/>
    <property type="molecule type" value="Genomic_DNA"/>
</dbReference>
<name>W1PDF9_AMBTC</name>
<gene>
    <name evidence="2" type="ORF">AMTR_s00006p00243540</name>
</gene>
<protein>
    <recommendedName>
        <fullName evidence="1">MULE transposase domain-containing protein</fullName>
    </recommendedName>
</protein>
<dbReference type="OMA" id="IAKSTTM"/>